<organism evidence="2 3">
    <name type="scientific">Morus notabilis</name>
    <dbReference type="NCBI Taxonomy" id="981085"/>
    <lineage>
        <taxon>Eukaryota</taxon>
        <taxon>Viridiplantae</taxon>
        <taxon>Streptophyta</taxon>
        <taxon>Embryophyta</taxon>
        <taxon>Tracheophyta</taxon>
        <taxon>Spermatophyta</taxon>
        <taxon>Magnoliopsida</taxon>
        <taxon>eudicotyledons</taxon>
        <taxon>Gunneridae</taxon>
        <taxon>Pentapetalae</taxon>
        <taxon>rosids</taxon>
        <taxon>fabids</taxon>
        <taxon>Rosales</taxon>
        <taxon>Moraceae</taxon>
        <taxon>Moreae</taxon>
        <taxon>Morus</taxon>
    </lineage>
</organism>
<accession>W9QVA7</accession>
<gene>
    <name evidence="2" type="ORF">L484_018117</name>
</gene>
<dbReference type="Proteomes" id="UP000030645">
    <property type="component" value="Unassembled WGS sequence"/>
</dbReference>
<proteinExistence type="predicted"/>
<feature type="region of interest" description="Disordered" evidence="1">
    <location>
        <begin position="1"/>
        <end position="48"/>
    </location>
</feature>
<evidence type="ECO:0000313" key="2">
    <source>
        <dbReference type="EMBL" id="EXB55190.1"/>
    </source>
</evidence>
<keyword evidence="3" id="KW-1185">Reference proteome</keyword>
<feature type="compositionally biased region" description="Basic and acidic residues" evidence="1">
    <location>
        <begin position="1"/>
        <end position="32"/>
    </location>
</feature>
<name>W9QVA7_9ROSA</name>
<evidence type="ECO:0000313" key="3">
    <source>
        <dbReference type="Proteomes" id="UP000030645"/>
    </source>
</evidence>
<feature type="compositionally biased region" description="Acidic residues" evidence="1">
    <location>
        <begin position="33"/>
        <end position="43"/>
    </location>
</feature>
<dbReference type="AlphaFoldDB" id="W9QVA7"/>
<dbReference type="EMBL" id="KE344222">
    <property type="protein sequence ID" value="EXB55190.1"/>
    <property type="molecule type" value="Genomic_DNA"/>
</dbReference>
<protein>
    <submittedName>
        <fullName evidence="2">Uncharacterized protein</fullName>
    </submittedName>
</protein>
<sequence length="145" mass="16566">MLGAKVHQEDSDNNFDQHSDQDSDYDSDKDSNQESDQDSDQELDEPRNISFQPIHFICMKVIQRSEMAKNLEIPRDWANFIVMNDEQTGIRVHNAVSAANMVASSGRGDRRLFLLEEGYHFYRQIRGRPSPLPELATTLPKPTAS</sequence>
<evidence type="ECO:0000256" key="1">
    <source>
        <dbReference type="SAM" id="MobiDB-lite"/>
    </source>
</evidence>
<reference evidence="3" key="1">
    <citation type="submission" date="2013-01" db="EMBL/GenBank/DDBJ databases">
        <title>Draft Genome Sequence of a Mulberry Tree, Morus notabilis C.K. Schneid.</title>
        <authorList>
            <person name="He N."/>
            <person name="Zhao S."/>
        </authorList>
    </citation>
    <scope>NUCLEOTIDE SEQUENCE</scope>
</reference>